<reference evidence="2" key="1">
    <citation type="submission" date="2021-01" db="EMBL/GenBank/DDBJ databases">
        <authorList>
            <person name="Corre E."/>
            <person name="Pelletier E."/>
            <person name="Niang G."/>
            <person name="Scheremetjew M."/>
            <person name="Finn R."/>
            <person name="Kale V."/>
            <person name="Holt S."/>
            <person name="Cochrane G."/>
            <person name="Meng A."/>
            <person name="Brown T."/>
            <person name="Cohen L."/>
        </authorList>
    </citation>
    <scope>NUCLEOTIDE SEQUENCE</scope>
    <source>
        <strain evidence="2">CCMP645</strain>
    </source>
</reference>
<dbReference type="InterPro" id="IPR036770">
    <property type="entry name" value="Ankyrin_rpt-contain_sf"/>
</dbReference>
<name>A0A7S4B343_CHRCT</name>
<dbReference type="AlphaFoldDB" id="A0A7S4B343"/>
<proteinExistence type="predicted"/>
<dbReference type="Gene3D" id="1.25.40.20">
    <property type="entry name" value="Ankyrin repeat-containing domain"/>
    <property type="match status" value="1"/>
</dbReference>
<evidence type="ECO:0000313" key="2">
    <source>
        <dbReference type="EMBL" id="CAE0752330.1"/>
    </source>
</evidence>
<feature type="compositionally biased region" description="Polar residues" evidence="1">
    <location>
        <begin position="1"/>
        <end position="14"/>
    </location>
</feature>
<dbReference type="EMBL" id="HBIZ01008476">
    <property type="protein sequence ID" value="CAE0752330.1"/>
    <property type="molecule type" value="Transcribed_RNA"/>
</dbReference>
<dbReference type="SUPFAM" id="SSF48403">
    <property type="entry name" value="Ankyrin repeat"/>
    <property type="match status" value="1"/>
</dbReference>
<feature type="region of interest" description="Disordered" evidence="1">
    <location>
        <begin position="1"/>
        <end position="20"/>
    </location>
</feature>
<organism evidence="2">
    <name type="scientific">Chrysotila carterae</name>
    <name type="common">Marine alga</name>
    <name type="synonym">Syracosphaera carterae</name>
    <dbReference type="NCBI Taxonomy" id="13221"/>
    <lineage>
        <taxon>Eukaryota</taxon>
        <taxon>Haptista</taxon>
        <taxon>Haptophyta</taxon>
        <taxon>Prymnesiophyceae</taxon>
        <taxon>Isochrysidales</taxon>
        <taxon>Isochrysidaceae</taxon>
        <taxon>Chrysotila</taxon>
    </lineage>
</organism>
<protein>
    <submittedName>
        <fullName evidence="2">Uncharacterized protein</fullName>
    </submittedName>
</protein>
<evidence type="ECO:0000256" key="1">
    <source>
        <dbReference type="SAM" id="MobiDB-lite"/>
    </source>
</evidence>
<sequence>MGASQSSTKASQRRMSMDRRQLEQLQRKHGEWVVHEVLRKARHLAAPELLLELIEVDPEALRRQDTRSEAALDIPLHVAAQYGLPDIVVAILLHLHPDGARALNKFNQLPLHLAAMHSSSSAVVLLLRDAFPECLETQFNGNYLQRIQRSAFAGAGAAQAARRQAAALVDAHGKLPALPLLAEPTAAAALLEGEKRPQGEKQPLVVAAVPTGHSPLKAGYVVQGTAVDV</sequence>
<accession>A0A7S4B343</accession>
<gene>
    <name evidence="2" type="ORF">PCAR00345_LOCUS4915</name>
</gene>